<feature type="signal peptide" evidence="1">
    <location>
        <begin position="1"/>
        <end position="21"/>
    </location>
</feature>
<keyword evidence="1" id="KW-0732">Signal</keyword>
<feature type="chain" id="PRO_5043371295" evidence="1">
    <location>
        <begin position="22"/>
        <end position="291"/>
    </location>
</feature>
<name>A0AAV2TDD3_CALDB</name>
<gene>
    <name evidence="2" type="ORF">CDAUBV1_LOCUS8694</name>
</gene>
<accession>A0AAV2TDD3</accession>
<comment type="caution">
    <text evidence="2">The sequence shown here is derived from an EMBL/GenBank/DDBJ whole genome shotgun (WGS) entry which is preliminary data.</text>
</comment>
<proteinExistence type="predicted"/>
<reference evidence="2" key="1">
    <citation type="submission" date="2024-06" db="EMBL/GenBank/DDBJ databases">
        <authorList>
            <person name="Liu X."/>
            <person name="Lenzi L."/>
            <person name="Haldenby T S."/>
            <person name="Uol C."/>
        </authorList>
    </citation>
    <scope>NUCLEOTIDE SEQUENCE</scope>
</reference>
<dbReference type="EMBL" id="CAXLJL010000223">
    <property type="protein sequence ID" value="CAL5134725.1"/>
    <property type="molecule type" value="Genomic_DNA"/>
</dbReference>
<dbReference type="AlphaFoldDB" id="A0AAV2TDD3"/>
<evidence type="ECO:0000313" key="3">
    <source>
        <dbReference type="Proteomes" id="UP001497525"/>
    </source>
</evidence>
<sequence>MISVPSLGLFALILTITSAQSDPTVEALAQHLHLQAKVVGVLSSFKRIDLCESAASLLILLGDISYNWKKTQKQIEREVDEVRCWDYEDLFRRAGSVSLSDVRVVVNDTIRFFKYLNGIRTPPSPFCCPPCYLGHSTPGGDGKFENMSESMKLGQWILRIADKFEKISPDQLDDVVLSYLPLRVSILKTLQYPVEDYENYLSVGVPDFILNSTKTEIFNTFDGLRRRNRATVQSLLSAWVKTVELWSQLTESDVPRWTALGFLQDTEWPTNCFPAEPRAVGNAVISSADPA</sequence>
<dbReference type="Proteomes" id="UP001497525">
    <property type="component" value="Unassembled WGS sequence"/>
</dbReference>
<protein>
    <submittedName>
        <fullName evidence="2">Uncharacterized protein</fullName>
    </submittedName>
</protein>
<evidence type="ECO:0000313" key="2">
    <source>
        <dbReference type="EMBL" id="CAL5134725.1"/>
    </source>
</evidence>
<organism evidence="2 3">
    <name type="scientific">Calicophoron daubneyi</name>
    <name type="common">Rumen fluke</name>
    <name type="synonym">Paramphistomum daubneyi</name>
    <dbReference type="NCBI Taxonomy" id="300641"/>
    <lineage>
        <taxon>Eukaryota</taxon>
        <taxon>Metazoa</taxon>
        <taxon>Spiralia</taxon>
        <taxon>Lophotrochozoa</taxon>
        <taxon>Platyhelminthes</taxon>
        <taxon>Trematoda</taxon>
        <taxon>Digenea</taxon>
        <taxon>Plagiorchiida</taxon>
        <taxon>Pronocephalata</taxon>
        <taxon>Paramphistomoidea</taxon>
        <taxon>Paramphistomidae</taxon>
        <taxon>Calicophoron</taxon>
    </lineage>
</organism>
<evidence type="ECO:0000256" key="1">
    <source>
        <dbReference type="SAM" id="SignalP"/>
    </source>
</evidence>